<accession>A0A0E9TSB7</accession>
<sequence length="45" mass="4974">MQQYGQAPSTIHITAYVGEHLNFLPKDLGDLKDPPPSSYNTCVIL</sequence>
<proteinExistence type="predicted"/>
<reference evidence="1" key="1">
    <citation type="submission" date="2014-11" db="EMBL/GenBank/DDBJ databases">
        <authorList>
            <person name="Amaro Gonzalez C."/>
        </authorList>
    </citation>
    <scope>NUCLEOTIDE SEQUENCE</scope>
</reference>
<dbReference type="AlphaFoldDB" id="A0A0E9TSB7"/>
<dbReference type="EMBL" id="GBXM01052807">
    <property type="protein sequence ID" value="JAH55770.1"/>
    <property type="molecule type" value="Transcribed_RNA"/>
</dbReference>
<organism evidence="1">
    <name type="scientific">Anguilla anguilla</name>
    <name type="common">European freshwater eel</name>
    <name type="synonym">Muraena anguilla</name>
    <dbReference type="NCBI Taxonomy" id="7936"/>
    <lineage>
        <taxon>Eukaryota</taxon>
        <taxon>Metazoa</taxon>
        <taxon>Chordata</taxon>
        <taxon>Craniata</taxon>
        <taxon>Vertebrata</taxon>
        <taxon>Euteleostomi</taxon>
        <taxon>Actinopterygii</taxon>
        <taxon>Neopterygii</taxon>
        <taxon>Teleostei</taxon>
        <taxon>Anguilliformes</taxon>
        <taxon>Anguillidae</taxon>
        <taxon>Anguilla</taxon>
    </lineage>
</organism>
<reference evidence="1" key="2">
    <citation type="journal article" date="2015" name="Fish Shellfish Immunol.">
        <title>Early steps in the European eel (Anguilla anguilla)-Vibrio vulnificus interaction in the gills: Role of the RtxA13 toxin.</title>
        <authorList>
            <person name="Callol A."/>
            <person name="Pajuelo D."/>
            <person name="Ebbesson L."/>
            <person name="Teles M."/>
            <person name="MacKenzie S."/>
            <person name="Amaro C."/>
        </authorList>
    </citation>
    <scope>NUCLEOTIDE SEQUENCE</scope>
</reference>
<protein>
    <submittedName>
        <fullName evidence="1">Uncharacterized protein</fullName>
    </submittedName>
</protein>
<evidence type="ECO:0000313" key="1">
    <source>
        <dbReference type="EMBL" id="JAH55770.1"/>
    </source>
</evidence>
<name>A0A0E9TSB7_ANGAN</name>